<evidence type="ECO:0000313" key="9">
    <source>
        <dbReference type="EMBL" id="QXQ15715.1"/>
    </source>
</evidence>
<reference evidence="9" key="1">
    <citation type="submission" date="2021-07" db="EMBL/GenBank/DDBJ databases">
        <title>Candidatus Kaistella beijingensis sp. nov. isolated from a municipal wastewater treatment plant is involved in sludge foaming.</title>
        <authorList>
            <person name="Song Y."/>
            <person name="Liu S.-J."/>
        </authorList>
    </citation>
    <scope>NUCLEOTIDE SEQUENCE</scope>
    <source>
        <strain evidence="9">DSM 43998</strain>
    </source>
</reference>
<organism evidence="9 10">
    <name type="scientific">Skermania pinensis</name>
    <dbReference type="NCBI Taxonomy" id="39122"/>
    <lineage>
        <taxon>Bacteria</taxon>
        <taxon>Bacillati</taxon>
        <taxon>Actinomycetota</taxon>
        <taxon>Actinomycetes</taxon>
        <taxon>Mycobacteriales</taxon>
        <taxon>Gordoniaceae</taxon>
        <taxon>Skermania</taxon>
    </lineage>
</organism>
<dbReference type="InterPro" id="IPR045861">
    <property type="entry name" value="CorA_cytoplasmic_dom"/>
</dbReference>
<keyword evidence="6 8" id="KW-1133">Transmembrane helix</keyword>
<keyword evidence="5 8" id="KW-0812">Transmembrane</keyword>
<dbReference type="Gene3D" id="3.30.460.20">
    <property type="entry name" value="CorA soluble domain-like"/>
    <property type="match status" value="1"/>
</dbReference>
<dbReference type="SUPFAM" id="SSF144083">
    <property type="entry name" value="Magnesium transport protein CorA, transmembrane region"/>
    <property type="match status" value="1"/>
</dbReference>
<evidence type="ECO:0000256" key="5">
    <source>
        <dbReference type="ARBA" id="ARBA00022692"/>
    </source>
</evidence>
<dbReference type="RefSeq" id="WP_174522034.1">
    <property type="nucleotide sequence ID" value="NZ_CBCRUZ010000009.1"/>
</dbReference>
<dbReference type="EMBL" id="CP079105">
    <property type="protein sequence ID" value="QXQ15715.1"/>
    <property type="molecule type" value="Genomic_DNA"/>
</dbReference>
<dbReference type="CDD" id="cd12830">
    <property type="entry name" value="MtCorA-like"/>
    <property type="match status" value="1"/>
</dbReference>
<keyword evidence="10" id="KW-1185">Reference proteome</keyword>
<proteinExistence type="inferred from homology"/>
<dbReference type="SUPFAM" id="SSF143865">
    <property type="entry name" value="CorA soluble domain-like"/>
    <property type="match status" value="1"/>
</dbReference>
<evidence type="ECO:0000313" key="10">
    <source>
        <dbReference type="Proteomes" id="UP000887023"/>
    </source>
</evidence>
<keyword evidence="3 8" id="KW-0813">Transport</keyword>
<dbReference type="InterPro" id="IPR004488">
    <property type="entry name" value="Mg/Co-transport_prot_CorA"/>
</dbReference>
<dbReference type="InterPro" id="IPR045863">
    <property type="entry name" value="CorA_TM1_TM2"/>
</dbReference>
<evidence type="ECO:0000256" key="6">
    <source>
        <dbReference type="ARBA" id="ARBA00022989"/>
    </source>
</evidence>
<dbReference type="PANTHER" id="PTHR46494">
    <property type="entry name" value="CORA FAMILY METAL ION TRANSPORTER (EUROFUNG)"/>
    <property type="match status" value="1"/>
</dbReference>
<dbReference type="Proteomes" id="UP000887023">
    <property type="component" value="Chromosome"/>
</dbReference>
<keyword evidence="7 8" id="KW-0472">Membrane</keyword>
<dbReference type="InterPro" id="IPR002523">
    <property type="entry name" value="MgTranspt_CorA/ZnTranspt_ZntB"/>
</dbReference>
<evidence type="ECO:0000256" key="8">
    <source>
        <dbReference type="RuleBase" id="RU362010"/>
    </source>
</evidence>
<dbReference type="Gene3D" id="1.20.58.340">
    <property type="entry name" value="Magnesium transport protein CorA, transmembrane region"/>
    <property type="match status" value="2"/>
</dbReference>
<protein>
    <recommendedName>
        <fullName evidence="8">Magnesium transport protein CorA</fullName>
    </recommendedName>
</protein>
<name>A0ABX8SCT1_9ACTN</name>
<dbReference type="Pfam" id="PF01544">
    <property type="entry name" value="CorA"/>
    <property type="match status" value="1"/>
</dbReference>
<comment type="function">
    <text evidence="8">Mediates influx of magnesium ions.</text>
</comment>
<keyword evidence="8" id="KW-0460">Magnesium</keyword>
<sequence length="330" mass="36918">MNAAVIDCAVYLDGVRVAGTFTPCEAVARVREQGEGFVWVGLWHPDEQQMNEVAQCFGLHPLAVEDAVQAHQRPKLDRYDDLCFLVLRTVHYVEHDMHTVSEIVETGEIMIFVGPEFVVTVRHGEFSGLRGVRDRLELRPEVLAVGPFAVLHAIADHVVDSYIEVADHVEGDVDAMEEEVFDPRTLVAVAPIYQLKREVVEFRRAVLPLATALQELIQPGIAPKEVRRYLRDVVDHQTSVADRIAEFDESLSALIGAAQAMVSLRQNTDMRKISAWVAIAAVPTAIAGCYGMNFDNMPELHWHYGYFLALGVMLSACVGLFVTFRHNNWL</sequence>
<evidence type="ECO:0000256" key="7">
    <source>
        <dbReference type="ARBA" id="ARBA00023136"/>
    </source>
</evidence>
<comment type="subcellular location">
    <subcellularLocation>
        <location evidence="1">Cell membrane</location>
        <topology evidence="1">Multi-pass membrane protein</topology>
    </subcellularLocation>
    <subcellularLocation>
        <location evidence="8">Membrane</location>
        <topology evidence="8">Multi-pass membrane protein</topology>
    </subcellularLocation>
</comment>
<feature type="transmembrane region" description="Helical" evidence="8">
    <location>
        <begin position="305"/>
        <end position="324"/>
    </location>
</feature>
<evidence type="ECO:0000256" key="1">
    <source>
        <dbReference type="ARBA" id="ARBA00004651"/>
    </source>
</evidence>
<accession>A0ABX8SCT1</accession>
<evidence type="ECO:0000256" key="3">
    <source>
        <dbReference type="ARBA" id="ARBA00022448"/>
    </source>
</evidence>
<dbReference type="NCBIfam" id="TIGR00383">
    <property type="entry name" value="corA"/>
    <property type="match status" value="1"/>
</dbReference>
<feature type="transmembrane region" description="Helical" evidence="8">
    <location>
        <begin position="273"/>
        <end position="293"/>
    </location>
</feature>
<dbReference type="PANTHER" id="PTHR46494:SF1">
    <property type="entry name" value="CORA FAMILY METAL ION TRANSPORTER (EUROFUNG)"/>
    <property type="match status" value="1"/>
</dbReference>
<gene>
    <name evidence="8 9" type="primary">corA</name>
    <name evidence="9" type="ORF">KV203_06265</name>
</gene>
<keyword evidence="4 8" id="KW-1003">Cell membrane</keyword>
<keyword evidence="8" id="KW-0406">Ion transport</keyword>
<evidence type="ECO:0000256" key="2">
    <source>
        <dbReference type="ARBA" id="ARBA00009765"/>
    </source>
</evidence>
<evidence type="ECO:0000256" key="4">
    <source>
        <dbReference type="ARBA" id="ARBA00022475"/>
    </source>
</evidence>
<comment type="similarity">
    <text evidence="2 8">Belongs to the CorA metal ion transporter (MIT) (TC 1.A.35) family.</text>
</comment>